<dbReference type="AlphaFoldDB" id="K9VF36"/>
<keyword evidence="3" id="KW-1185">Reference proteome</keyword>
<organism evidence="2 3">
    <name type="scientific">Phormidium nigroviride PCC 7112</name>
    <dbReference type="NCBI Taxonomy" id="179408"/>
    <lineage>
        <taxon>Bacteria</taxon>
        <taxon>Bacillati</taxon>
        <taxon>Cyanobacteriota</taxon>
        <taxon>Cyanophyceae</taxon>
        <taxon>Oscillatoriophycideae</taxon>
        <taxon>Oscillatoriales</taxon>
        <taxon>Oscillatoriaceae</taxon>
        <taxon>Phormidium</taxon>
    </lineage>
</organism>
<dbReference type="EMBL" id="CP003614">
    <property type="protein sequence ID" value="AFZ06541.1"/>
    <property type="molecule type" value="Genomic_DNA"/>
</dbReference>
<name>K9VF36_9CYAN</name>
<dbReference type="PATRIC" id="fig|179408.3.peg.2533"/>
<sequence length="159" mass="18466">MSVKAKRLVNPYEERMLEFLHTCVDNNYKIHTQVSLSQICEQVSNLDWELKKFLFSPSAVDALITDLNYNPCLVVEFQSQYHDSPEARERDRKKATLLEFAKVPLIYSRVKDCGLLYLSSQNEEVVYNLYTGLNREKAQALIRQYSKESAAPQVQLIGW</sequence>
<dbReference type="STRING" id="179408.Osc7112_2071"/>
<dbReference type="Pfam" id="PF10881">
    <property type="entry name" value="DUF2726"/>
    <property type="match status" value="1"/>
</dbReference>
<gene>
    <name evidence="2" type="ORF">Osc7112_2071</name>
</gene>
<proteinExistence type="predicted"/>
<evidence type="ECO:0000313" key="2">
    <source>
        <dbReference type="EMBL" id="AFZ06541.1"/>
    </source>
</evidence>
<dbReference type="KEGG" id="oni:Osc7112_2071"/>
<feature type="domain" description="DUF2726" evidence="1">
    <location>
        <begin position="6"/>
        <end position="109"/>
    </location>
</feature>
<dbReference type="OrthoDB" id="454329at2"/>
<evidence type="ECO:0000259" key="1">
    <source>
        <dbReference type="Pfam" id="PF10881"/>
    </source>
</evidence>
<protein>
    <recommendedName>
        <fullName evidence="1">DUF2726 domain-containing protein</fullName>
    </recommendedName>
</protein>
<dbReference type="RefSeq" id="WP_015175847.1">
    <property type="nucleotide sequence ID" value="NC_019729.1"/>
</dbReference>
<evidence type="ECO:0000313" key="3">
    <source>
        <dbReference type="Proteomes" id="UP000010478"/>
    </source>
</evidence>
<reference evidence="2 3" key="1">
    <citation type="submission" date="2012-05" db="EMBL/GenBank/DDBJ databases">
        <title>Finished chromosome of genome of Oscillatoria sp. PCC 7112.</title>
        <authorList>
            <consortium name="US DOE Joint Genome Institute"/>
            <person name="Gugger M."/>
            <person name="Coursin T."/>
            <person name="Rippka R."/>
            <person name="Tandeau De Marsac N."/>
            <person name="Huntemann M."/>
            <person name="Wei C.-L."/>
            <person name="Han J."/>
            <person name="Detter J.C."/>
            <person name="Han C."/>
            <person name="Tapia R."/>
            <person name="Davenport K."/>
            <person name="Daligault H."/>
            <person name="Erkkila T."/>
            <person name="Gu W."/>
            <person name="Munk A.C.C."/>
            <person name="Teshima H."/>
            <person name="Xu Y."/>
            <person name="Chain P."/>
            <person name="Chen A."/>
            <person name="Krypides N."/>
            <person name="Mavromatis K."/>
            <person name="Markowitz V."/>
            <person name="Szeto E."/>
            <person name="Ivanova N."/>
            <person name="Mikhailova N."/>
            <person name="Ovchinnikova G."/>
            <person name="Pagani I."/>
            <person name="Pati A."/>
            <person name="Goodwin L."/>
            <person name="Peters L."/>
            <person name="Pitluck S."/>
            <person name="Woyke T."/>
            <person name="Kerfeld C."/>
        </authorList>
    </citation>
    <scope>NUCLEOTIDE SEQUENCE [LARGE SCALE GENOMIC DNA]</scope>
    <source>
        <strain evidence="2 3">PCC 7112</strain>
    </source>
</reference>
<dbReference type="eggNOG" id="ENOG50302JA">
    <property type="taxonomic scope" value="Bacteria"/>
</dbReference>
<accession>K9VF36</accession>
<dbReference type="Proteomes" id="UP000010478">
    <property type="component" value="Chromosome"/>
</dbReference>
<dbReference type="InterPro" id="IPR024402">
    <property type="entry name" value="DUF2726"/>
</dbReference>
<dbReference type="HOGENOM" id="CLU_1674276_0_0_3"/>